<dbReference type="Pfam" id="PF00884">
    <property type="entry name" value="Sulfatase"/>
    <property type="match status" value="1"/>
</dbReference>
<dbReference type="GO" id="GO:0046872">
    <property type="term" value="F:metal ion binding"/>
    <property type="evidence" value="ECO:0007669"/>
    <property type="project" value="UniProtKB-KW"/>
</dbReference>
<keyword evidence="2" id="KW-0479">Metal-binding</keyword>
<dbReference type="GO" id="GO:0005737">
    <property type="term" value="C:cytoplasm"/>
    <property type="evidence" value="ECO:0007669"/>
    <property type="project" value="TreeGrafter"/>
</dbReference>
<evidence type="ECO:0000256" key="1">
    <source>
        <dbReference type="ARBA" id="ARBA00008779"/>
    </source>
</evidence>
<reference evidence="6" key="1">
    <citation type="submission" date="2016-10" db="EMBL/GenBank/DDBJ databases">
        <authorList>
            <person name="de Groot N.N."/>
        </authorList>
    </citation>
    <scope>NUCLEOTIDE SEQUENCE [LARGE SCALE GENOMIC DNA]</scope>
    <source>
        <strain evidence="6">DSM 21772</strain>
    </source>
</reference>
<dbReference type="RefSeq" id="WP_083362215.1">
    <property type="nucleotide sequence ID" value="NZ_LT629742.1"/>
</dbReference>
<keyword evidence="3" id="KW-0378">Hydrolase</keyword>
<dbReference type="GO" id="GO:0008484">
    <property type="term" value="F:sulfuric ester hydrolase activity"/>
    <property type="evidence" value="ECO:0007669"/>
    <property type="project" value="TreeGrafter"/>
</dbReference>
<proteinExistence type="inferred from homology"/>
<evidence type="ECO:0000256" key="2">
    <source>
        <dbReference type="ARBA" id="ARBA00022723"/>
    </source>
</evidence>
<protein>
    <submittedName>
        <fullName evidence="6">Choline-sulfatase</fullName>
    </submittedName>
</protein>
<comment type="similarity">
    <text evidence="1">Belongs to the sulfatase family.</text>
</comment>
<dbReference type="EMBL" id="LT629742">
    <property type="protein sequence ID" value="SDT35679.1"/>
    <property type="molecule type" value="Genomic_DNA"/>
</dbReference>
<dbReference type="SUPFAM" id="SSF53649">
    <property type="entry name" value="Alkaline phosphatase-like"/>
    <property type="match status" value="1"/>
</dbReference>
<dbReference type="InterPro" id="IPR024607">
    <property type="entry name" value="Sulfatase_CS"/>
</dbReference>
<evidence type="ECO:0000313" key="6">
    <source>
        <dbReference type="EMBL" id="SDT35679.1"/>
    </source>
</evidence>
<dbReference type="PROSITE" id="PS00523">
    <property type="entry name" value="SULFATASE_1"/>
    <property type="match status" value="1"/>
</dbReference>
<gene>
    <name evidence="5" type="ORF">SAMN04489834_0009</name>
    <name evidence="6" type="ORF">SAMN04489834_3549</name>
</gene>
<reference evidence="7" key="2">
    <citation type="submission" date="2016-10" db="EMBL/GenBank/DDBJ databases">
        <authorList>
            <person name="Varghese N."/>
            <person name="Submissions S."/>
        </authorList>
    </citation>
    <scope>NUCLEOTIDE SEQUENCE [LARGE SCALE GENOMIC DNA]</scope>
    <source>
        <strain evidence="7">DSM 21772</strain>
    </source>
</reference>
<accession>A0A1H1ZPZ4</accession>
<evidence type="ECO:0000259" key="4">
    <source>
        <dbReference type="Pfam" id="PF00884"/>
    </source>
</evidence>
<dbReference type="AlphaFoldDB" id="A0A1H1ZPZ4"/>
<evidence type="ECO:0000313" key="7">
    <source>
        <dbReference type="Proteomes" id="UP000181956"/>
    </source>
</evidence>
<dbReference type="STRING" id="412690.SAMN04489834_0009"/>
<dbReference type="OrthoDB" id="9777306at2"/>
<name>A0A1H1ZPZ4_9MICO</name>
<dbReference type="EMBL" id="LT629742">
    <property type="protein sequence ID" value="SDR70746.1"/>
    <property type="molecule type" value="Genomic_DNA"/>
</dbReference>
<dbReference type="InterPro" id="IPR017850">
    <property type="entry name" value="Alkaline_phosphatase_core_sf"/>
</dbReference>
<sequence>MTTNDARPNIVLIMTDQQRFDSIAALGHDHVDTPHLDRLVREGTAFTNTYVASPSCAPSRASLFTGLYPHSSGVLRNDDKWSHSWVELLAAEGYRCTSVGKMHTYPYEASVGFHERHVIENKDRAHPNLPYFLDQWDKAIWIRGHEKPSRVTYRTREDYSERLGAFEWELPDDLHADNFVGNLARHWLDTYPDKNAPFFLQIGFPGPHPPYDPTAKHLEPYLGRAMPEAKRTQADLDSQPTPLKELRKHHQANDHDAIVQLENPTAEQLERQRRHYFANVSLIDEQVGGILDALDERGVLENTIVVFTSDHGDALNDHGHSQKWTMYEPSVHVPGIIWGPGRVKGDQQLSGLVSLMDVAPTLLELAGITPPVWMEAESLLPALRGEEWSGRRYVFSEHARDFILTETALMTMVRDEQFKLVEFIDYDEGQLFDLAADPHEETNLWSEPEHAEVRTRLEKAISHWRATSSMHTATWGKEWR</sequence>
<keyword evidence="7" id="KW-1185">Reference proteome</keyword>
<dbReference type="PANTHER" id="PTHR45953:SF1">
    <property type="entry name" value="IDURONATE 2-SULFATASE"/>
    <property type="match status" value="1"/>
</dbReference>
<evidence type="ECO:0000256" key="3">
    <source>
        <dbReference type="ARBA" id="ARBA00022801"/>
    </source>
</evidence>
<dbReference type="Proteomes" id="UP000181956">
    <property type="component" value="Chromosome I"/>
</dbReference>
<dbReference type="InterPro" id="IPR000917">
    <property type="entry name" value="Sulfatase_N"/>
</dbReference>
<evidence type="ECO:0000313" key="5">
    <source>
        <dbReference type="EMBL" id="SDR70746.1"/>
    </source>
</evidence>
<organism evidence="6 7">
    <name type="scientific">Microterricola viridarii</name>
    <dbReference type="NCBI Taxonomy" id="412690"/>
    <lineage>
        <taxon>Bacteria</taxon>
        <taxon>Bacillati</taxon>
        <taxon>Actinomycetota</taxon>
        <taxon>Actinomycetes</taxon>
        <taxon>Micrococcales</taxon>
        <taxon>Microbacteriaceae</taxon>
        <taxon>Microterricola</taxon>
    </lineage>
</organism>
<dbReference type="Gene3D" id="3.40.720.10">
    <property type="entry name" value="Alkaline Phosphatase, subunit A"/>
    <property type="match status" value="1"/>
</dbReference>
<dbReference type="PANTHER" id="PTHR45953">
    <property type="entry name" value="IDURONATE 2-SULFATASE"/>
    <property type="match status" value="1"/>
</dbReference>
<feature type="domain" description="Sulfatase N-terminal" evidence="4">
    <location>
        <begin position="8"/>
        <end position="368"/>
    </location>
</feature>